<evidence type="ECO:0000313" key="1">
    <source>
        <dbReference type="EMBL" id="SEO43741.1"/>
    </source>
</evidence>
<dbReference type="AlphaFoldDB" id="A0A1H8PPQ9"/>
<sequence>MIEISSATQHENIINLLNKYNEADITFSYKRKKGINLYFETSSDNLEAAAKIAKAAIKKETWGTVLYFRSVPIYEKV</sequence>
<proteinExistence type="predicted"/>
<gene>
    <name evidence="1" type="ORF">SAMN04488134_107139</name>
</gene>
<organism evidence="1 2">
    <name type="scientific">Amphibacillus marinus</name>
    <dbReference type="NCBI Taxonomy" id="872970"/>
    <lineage>
        <taxon>Bacteria</taxon>
        <taxon>Bacillati</taxon>
        <taxon>Bacillota</taxon>
        <taxon>Bacilli</taxon>
        <taxon>Bacillales</taxon>
        <taxon>Bacillaceae</taxon>
        <taxon>Amphibacillus</taxon>
    </lineage>
</organism>
<dbReference type="STRING" id="872970.SAMN04488134_107139"/>
<protein>
    <submittedName>
        <fullName evidence="1">Uncharacterized protein</fullName>
    </submittedName>
</protein>
<dbReference type="OrthoDB" id="2881498at2"/>
<dbReference type="RefSeq" id="WP_091498033.1">
    <property type="nucleotide sequence ID" value="NZ_FODJ01000007.1"/>
</dbReference>
<reference evidence="1 2" key="1">
    <citation type="submission" date="2016-10" db="EMBL/GenBank/DDBJ databases">
        <authorList>
            <person name="de Groot N.N."/>
        </authorList>
    </citation>
    <scope>NUCLEOTIDE SEQUENCE [LARGE SCALE GENOMIC DNA]</scope>
    <source>
        <strain evidence="1 2">CGMCC 1.10434</strain>
    </source>
</reference>
<evidence type="ECO:0000313" key="2">
    <source>
        <dbReference type="Proteomes" id="UP000199300"/>
    </source>
</evidence>
<dbReference type="Proteomes" id="UP000199300">
    <property type="component" value="Unassembled WGS sequence"/>
</dbReference>
<accession>A0A1H8PPQ9</accession>
<keyword evidence="2" id="KW-1185">Reference proteome</keyword>
<dbReference type="EMBL" id="FODJ01000007">
    <property type="protein sequence ID" value="SEO43741.1"/>
    <property type="molecule type" value="Genomic_DNA"/>
</dbReference>
<name>A0A1H8PPQ9_9BACI</name>